<dbReference type="RefSeq" id="XP_006675485.1">
    <property type="nucleotide sequence ID" value="XM_006675422.1"/>
</dbReference>
<dbReference type="AlphaFoldDB" id="F4NSQ4"/>
<dbReference type="OrthoDB" id="2177420at2759"/>
<dbReference type="GeneID" id="18237856"/>
<evidence type="ECO:0000313" key="1">
    <source>
        <dbReference type="EMBL" id="EGF83450.1"/>
    </source>
</evidence>
<dbReference type="InParanoid" id="F4NSQ4"/>
<protein>
    <submittedName>
        <fullName evidence="1">Uncharacterized protein</fullName>
    </submittedName>
</protein>
<name>F4NSQ4_BATDJ</name>
<dbReference type="EMBL" id="GL882879">
    <property type="protein sequence ID" value="EGF83450.1"/>
    <property type="molecule type" value="Genomic_DNA"/>
</dbReference>
<dbReference type="HOGENOM" id="CLU_1038215_0_0_1"/>
<evidence type="ECO:0000313" key="2">
    <source>
        <dbReference type="Proteomes" id="UP000007241"/>
    </source>
</evidence>
<reference evidence="1 2" key="1">
    <citation type="submission" date="2009-12" db="EMBL/GenBank/DDBJ databases">
        <title>The draft genome of Batrachochytrium dendrobatidis.</title>
        <authorList>
            <consortium name="US DOE Joint Genome Institute (JGI-PGF)"/>
            <person name="Kuo A."/>
            <person name="Salamov A."/>
            <person name="Schmutz J."/>
            <person name="Lucas S."/>
            <person name="Pitluck S."/>
            <person name="Rosenblum E."/>
            <person name="Stajich J."/>
            <person name="Eisen M."/>
            <person name="Grigoriev I.V."/>
        </authorList>
    </citation>
    <scope>NUCLEOTIDE SEQUENCE [LARGE SCALE GENOMIC DNA]</scope>
    <source>
        <strain evidence="2">JAM81 / FGSC 10211</strain>
    </source>
</reference>
<accession>F4NSQ4</accession>
<dbReference type="Proteomes" id="UP000007241">
    <property type="component" value="Unassembled WGS sequence"/>
</dbReference>
<keyword evidence="2" id="KW-1185">Reference proteome</keyword>
<organism evidence="1 2">
    <name type="scientific">Batrachochytrium dendrobatidis (strain JAM81 / FGSC 10211)</name>
    <name type="common">Frog chytrid fungus</name>
    <dbReference type="NCBI Taxonomy" id="684364"/>
    <lineage>
        <taxon>Eukaryota</taxon>
        <taxon>Fungi</taxon>
        <taxon>Fungi incertae sedis</taxon>
        <taxon>Chytridiomycota</taxon>
        <taxon>Chytridiomycota incertae sedis</taxon>
        <taxon>Chytridiomycetes</taxon>
        <taxon>Rhizophydiales</taxon>
        <taxon>Rhizophydiales incertae sedis</taxon>
        <taxon>Batrachochytrium</taxon>
    </lineage>
</organism>
<gene>
    <name evidence="1" type="ORF">BATDEDRAFT_22161</name>
</gene>
<proteinExistence type="predicted"/>
<sequence length="281" mass="30602">MLVVPVVSTTDANMPLLSLADALVIPQNARVFFVYNDLVHLDASLLPVSSNQLTGQSFTARLCWPDATAIKPQQEQTKIHRVGSVSDLESIVVSGTIYQLASSAVNGADAVPTVWLAVHTCLTSCAQLLALSLSVSELLKKSKAHSLHVFTVVQYKTAKDAVHVLEMNGIDDAVSLEQSGTRLDCPLLVRDAFINSMVELVRLYKIPSRFMIWPATMCMVNSKQALSSLSQEISRVYDIPTTTTETATTANSDPMTVSGHQIIHSAMPLLYPNRDSESIYL</sequence>